<feature type="repeat" description="PPR" evidence="3">
    <location>
        <begin position="170"/>
        <end position="204"/>
    </location>
</feature>
<name>A0A9Q0PA58_SALVM</name>
<feature type="repeat" description="PPR" evidence="3">
    <location>
        <begin position="135"/>
        <end position="169"/>
    </location>
</feature>
<accession>A0A9Q0PA58</accession>
<feature type="repeat" description="PPR" evidence="3">
    <location>
        <begin position="205"/>
        <end position="239"/>
    </location>
</feature>
<sequence>MATLTPISNETQLLIQSICASVMKGSWNNLLRPKFGSNDYHLITTTETVRQVLLRLSLYDRSPCLSWAFFRWIETSVPNYKHPLQSSWTMLYILTKHKHFQTAHAFLENIAFKDFLSTQSVLSSLVKIHDDPDVNSHVLSWLMIVYGNSKMTHEAIQVFEHMRVNGFRPHLHACTVLLNSLAKERLTDTVWKVYKKMVKLGVVANIHVYNVLLHACSKSGDVEKAEKVLSEMESKCVFSDLFTYNTLISLYYCYCKQQNEEAVIKLPDELVRRGLCADVSVYRALIRRFCKIEKIDCAQRVLGLMKDKGIFGDSVIYTSLAYAYWKIGKVNVTSDILDEMYKKRLMITLKIYRSFSASYSSDSSILSLFWNQVLERHLMSKNILKDMQ</sequence>
<evidence type="ECO:0000256" key="2">
    <source>
        <dbReference type="ARBA" id="ARBA00022737"/>
    </source>
</evidence>
<dbReference type="NCBIfam" id="TIGR00756">
    <property type="entry name" value="PPR"/>
    <property type="match status" value="3"/>
</dbReference>
<dbReference type="PANTHER" id="PTHR47447:SF29">
    <property type="entry name" value="PPR CONTAINING PLANT PROTEIN"/>
    <property type="match status" value="1"/>
</dbReference>
<evidence type="ECO:0000313" key="5">
    <source>
        <dbReference type="Proteomes" id="UP001151529"/>
    </source>
</evidence>
<dbReference type="EMBL" id="JAPFFL010000013">
    <property type="protein sequence ID" value="KAJ6684478.1"/>
    <property type="molecule type" value="Genomic_DNA"/>
</dbReference>
<dbReference type="Pfam" id="PF01535">
    <property type="entry name" value="PPR"/>
    <property type="match status" value="2"/>
</dbReference>
<proteinExistence type="inferred from homology"/>
<comment type="similarity">
    <text evidence="1">Belongs to the PPR family. P subfamily.</text>
</comment>
<keyword evidence="2" id="KW-0677">Repeat</keyword>
<dbReference type="Pfam" id="PF13041">
    <property type="entry name" value="PPR_2"/>
    <property type="match status" value="1"/>
</dbReference>
<evidence type="ECO:0000256" key="3">
    <source>
        <dbReference type="PROSITE-ProRule" id="PRU00708"/>
    </source>
</evidence>
<evidence type="ECO:0000256" key="1">
    <source>
        <dbReference type="ARBA" id="ARBA00007626"/>
    </source>
</evidence>
<dbReference type="InterPro" id="IPR011990">
    <property type="entry name" value="TPR-like_helical_dom_sf"/>
</dbReference>
<dbReference type="PROSITE" id="PS51375">
    <property type="entry name" value="PPR"/>
    <property type="match status" value="4"/>
</dbReference>
<dbReference type="PANTHER" id="PTHR47447">
    <property type="entry name" value="OS03G0856100 PROTEIN"/>
    <property type="match status" value="1"/>
</dbReference>
<dbReference type="OrthoDB" id="185373at2759"/>
<dbReference type="Gene3D" id="1.25.40.10">
    <property type="entry name" value="Tetratricopeptide repeat domain"/>
    <property type="match status" value="2"/>
</dbReference>
<reference evidence="4" key="1">
    <citation type="submission" date="2022-11" db="EMBL/GenBank/DDBJ databases">
        <authorList>
            <person name="Hyden B.L."/>
            <person name="Feng K."/>
            <person name="Yates T."/>
            <person name="Jawdy S."/>
            <person name="Smart L.B."/>
            <person name="Muchero W."/>
        </authorList>
    </citation>
    <scope>NUCLEOTIDE SEQUENCE</scope>
    <source>
        <tissue evidence="4">Shoot tip</tissue>
    </source>
</reference>
<keyword evidence="5" id="KW-1185">Reference proteome</keyword>
<evidence type="ECO:0000313" key="4">
    <source>
        <dbReference type="EMBL" id="KAJ6684478.1"/>
    </source>
</evidence>
<gene>
    <name evidence="4" type="ORF">OIU85_008105</name>
</gene>
<feature type="repeat" description="PPR" evidence="3">
    <location>
        <begin position="278"/>
        <end position="312"/>
    </location>
</feature>
<dbReference type="InterPro" id="IPR002885">
    <property type="entry name" value="PPR_rpt"/>
</dbReference>
<reference evidence="4" key="2">
    <citation type="journal article" date="2023" name="Int. J. Mol. Sci.">
        <title>De Novo Assembly and Annotation of 11 Diverse Shrub Willow (Salix) Genomes Reveals Novel Gene Organization in Sex-Linked Regions.</title>
        <authorList>
            <person name="Hyden B."/>
            <person name="Feng K."/>
            <person name="Yates T.B."/>
            <person name="Jawdy S."/>
            <person name="Cereghino C."/>
            <person name="Smart L.B."/>
            <person name="Muchero W."/>
        </authorList>
    </citation>
    <scope>NUCLEOTIDE SEQUENCE [LARGE SCALE GENOMIC DNA]</scope>
    <source>
        <tissue evidence="4">Shoot tip</tissue>
    </source>
</reference>
<dbReference type="Proteomes" id="UP001151529">
    <property type="component" value="Chromosome 17"/>
</dbReference>
<comment type="caution">
    <text evidence="4">The sequence shown here is derived from an EMBL/GenBank/DDBJ whole genome shotgun (WGS) entry which is preliminary data.</text>
</comment>
<dbReference type="Pfam" id="PF13812">
    <property type="entry name" value="PPR_3"/>
    <property type="match status" value="1"/>
</dbReference>
<organism evidence="4 5">
    <name type="scientific">Salix viminalis</name>
    <name type="common">Common osier</name>
    <name type="synonym">Basket willow</name>
    <dbReference type="NCBI Taxonomy" id="40686"/>
    <lineage>
        <taxon>Eukaryota</taxon>
        <taxon>Viridiplantae</taxon>
        <taxon>Streptophyta</taxon>
        <taxon>Embryophyta</taxon>
        <taxon>Tracheophyta</taxon>
        <taxon>Spermatophyta</taxon>
        <taxon>Magnoliopsida</taxon>
        <taxon>eudicotyledons</taxon>
        <taxon>Gunneridae</taxon>
        <taxon>Pentapetalae</taxon>
        <taxon>rosids</taxon>
        <taxon>fabids</taxon>
        <taxon>Malpighiales</taxon>
        <taxon>Salicaceae</taxon>
        <taxon>Saliceae</taxon>
        <taxon>Salix</taxon>
    </lineage>
</organism>
<protein>
    <submittedName>
        <fullName evidence="4">PENTATRICOPEPTIDE REPEAT-CONTAINING PROTEIN</fullName>
    </submittedName>
</protein>
<dbReference type="AlphaFoldDB" id="A0A9Q0PA58"/>